<evidence type="ECO:0000256" key="1">
    <source>
        <dbReference type="ARBA" id="ARBA00023002"/>
    </source>
</evidence>
<proteinExistence type="predicted"/>
<evidence type="ECO:0000313" key="4">
    <source>
        <dbReference type="EMBL" id="KAK0301549.1"/>
    </source>
</evidence>
<dbReference type="EMBL" id="JASUXU010000391">
    <property type="protein sequence ID" value="KAK0301549.1"/>
    <property type="molecule type" value="Genomic_DNA"/>
</dbReference>
<evidence type="ECO:0000313" key="5">
    <source>
        <dbReference type="Proteomes" id="UP001168146"/>
    </source>
</evidence>
<evidence type="ECO:0000256" key="2">
    <source>
        <dbReference type="SAM" id="Coils"/>
    </source>
</evidence>
<feature type="coiled-coil region" evidence="2">
    <location>
        <begin position="123"/>
        <end position="153"/>
    </location>
</feature>
<dbReference type="GO" id="GO:0005737">
    <property type="term" value="C:cytoplasm"/>
    <property type="evidence" value="ECO:0007669"/>
    <property type="project" value="TreeGrafter"/>
</dbReference>
<reference evidence="4" key="1">
    <citation type="submission" date="2021-12" db="EMBL/GenBank/DDBJ databases">
        <title>Black yeast isolated from Biological Soil Crust.</title>
        <authorList>
            <person name="Kurbessoian T."/>
        </authorList>
    </citation>
    <scope>NUCLEOTIDE SEQUENCE</scope>
    <source>
        <strain evidence="4">CCFEE 5208</strain>
    </source>
</reference>
<dbReference type="Proteomes" id="UP001168146">
    <property type="component" value="Unassembled WGS sequence"/>
</dbReference>
<dbReference type="InterPro" id="IPR023210">
    <property type="entry name" value="NADP_OxRdtase_dom"/>
</dbReference>
<dbReference type="AlphaFoldDB" id="A0AAN6F2M8"/>
<dbReference type="PANTHER" id="PTHR43625:SF78">
    <property type="entry name" value="PYRIDOXAL REDUCTASE-RELATED"/>
    <property type="match status" value="1"/>
</dbReference>
<keyword evidence="2" id="KW-0175">Coiled coil</keyword>
<sequence length="167" mass="18706">MTVRRAVKVHRIEAVEVELSLFETGVLTKGVAEACKELSIPIIAYSPLGRGFLTNQLRKFEDLGADDFRRPEVFDTNLMLVDEVAKIARRKSCTVPQIAIAWVTAQSKKLDVPVIPIPGTAQLSRLRENLHAVELTTAELQEIDNILERMEVKGGRCPDAFSKYMEL</sequence>
<evidence type="ECO:0000259" key="3">
    <source>
        <dbReference type="Pfam" id="PF00248"/>
    </source>
</evidence>
<protein>
    <recommendedName>
        <fullName evidence="3">NADP-dependent oxidoreductase domain-containing protein</fullName>
    </recommendedName>
</protein>
<organism evidence="4 5">
    <name type="scientific">Friedmanniomyces endolithicus</name>
    <dbReference type="NCBI Taxonomy" id="329885"/>
    <lineage>
        <taxon>Eukaryota</taxon>
        <taxon>Fungi</taxon>
        <taxon>Dikarya</taxon>
        <taxon>Ascomycota</taxon>
        <taxon>Pezizomycotina</taxon>
        <taxon>Dothideomycetes</taxon>
        <taxon>Dothideomycetidae</taxon>
        <taxon>Mycosphaerellales</taxon>
        <taxon>Teratosphaeriaceae</taxon>
        <taxon>Friedmanniomyces</taxon>
    </lineage>
</organism>
<dbReference type="PANTHER" id="PTHR43625">
    <property type="entry name" value="AFLATOXIN B1 ALDEHYDE REDUCTASE"/>
    <property type="match status" value="1"/>
</dbReference>
<keyword evidence="1" id="KW-0560">Oxidoreductase</keyword>
<feature type="domain" description="NADP-dependent oxidoreductase" evidence="3">
    <location>
        <begin position="8"/>
        <end position="147"/>
    </location>
</feature>
<gene>
    <name evidence="4" type="ORF">LTR82_018257</name>
</gene>
<dbReference type="Pfam" id="PF00248">
    <property type="entry name" value="Aldo_ket_red"/>
    <property type="match status" value="1"/>
</dbReference>
<name>A0AAN6F2M8_9PEZI</name>
<dbReference type="InterPro" id="IPR036812">
    <property type="entry name" value="NAD(P)_OxRdtase_dom_sf"/>
</dbReference>
<dbReference type="GO" id="GO:0016491">
    <property type="term" value="F:oxidoreductase activity"/>
    <property type="evidence" value="ECO:0007669"/>
    <property type="project" value="UniProtKB-KW"/>
</dbReference>
<dbReference type="SUPFAM" id="SSF51430">
    <property type="entry name" value="NAD(P)-linked oxidoreductase"/>
    <property type="match status" value="1"/>
</dbReference>
<accession>A0AAN6F2M8</accession>
<dbReference type="Gene3D" id="3.20.20.100">
    <property type="entry name" value="NADP-dependent oxidoreductase domain"/>
    <property type="match status" value="1"/>
</dbReference>
<comment type="caution">
    <text evidence="4">The sequence shown here is derived from an EMBL/GenBank/DDBJ whole genome shotgun (WGS) entry which is preliminary data.</text>
</comment>
<dbReference type="InterPro" id="IPR050791">
    <property type="entry name" value="Aldo-Keto_reductase"/>
</dbReference>